<reference evidence="1" key="1">
    <citation type="submission" date="2023-08" db="EMBL/GenBank/DDBJ databases">
        <title>Reference Genome Resource for the Citrus Pathogen Phytophthora citrophthora.</title>
        <authorList>
            <person name="Moller H."/>
            <person name="Coetzee B."/>
            <person name="Rose L.J."/>
            <person name="Van Niekerk J.M."/>
        </authorList>
    </citation>
    <scope>NUCLEOTIDE SEQUENCE</scope>
    <source>
        <strain evidence="1">STE-U-9442</strain>
    </source>
</reference>
<evidence type="ECO:0000313" key="1">
    <source>
        <dbReference type="EMBL" id="KAK1941783.1"/>
    </source>
</evidence>
<organism evidence="1 2">
    <name type="scientific">Phytophthora citrophthora</name>
    <dbReference type="NCBI Taxonomy" id="4793"/>
    <lineage>
        <taxon>Eukaryota</taxon>
        <taxon>Sar</taxon>
        <taxon>Stramenopiles</taxon>
        <taxon>Oomycota</taxon>
        <taxon>Peronosporomycetes</taxon>
        <taxon>Peronosporales</taxon>
        <taxon>Peronosporaceae</taxon>
        <taxon>Phytophthora</taxon>
    </lineage>
</organism>
<accession>A0AAD9LLV8</accession>
<dbReference type="Proteomes" id="UP001259832">
    <property type="component" value="Unassembled WGS sequence"/>
</dbReference>
<proteinExistence type="predicted"/>
<name>A0AAD9LLV8_9STRA</name>
<protein>
    <submittedName>
        <fullName evidence="1">Uncharacterized protein</fullName>
    </submittedName>
</protein>
<gene>
    <name evidence="1" type="ORF">P3T76_006847</name>
</gene>
<dbReference type="EMBL" id="JASMQC010000011">
    <property type="protein sequence ID" value="KAK1941783.1"/>
    <property type="molecule type" value="Genomic_DNA"/>
</dbReference>
<sequence length="60" mass="6411">MTKKATASNATKLTFTRMASTPPSMAAYNECPASSIELFGVMVVDVIAALSDGQWILYPL</sequence>
<evidence type="ECO:0000313" key="2">
    <source>
        <dbReference type="Proteomes" id="UP001259832"/>
    </source>
</evidence>
<keyword evidence="2" id="KW-1185">Reference proteome</keyword>
<dbReference type="AlphaFoldDB" id="A0AAD9LLV8"/>
<comment type="caution">
    <text evidence="1">The sequence shown here is derived from an EMBL/GenBank/DDBJ whole genome shotgun (WGS) entry which is preliminary data.</text>
</comment>